<dbReference type="InterPro" id="IPR007219">
    <property type="entry name" value="XnlR_reg_dom"/>
</dbReference>
<keyword evidence="7" id="KW-0539">Nucleus</keyword>
<dbReference type="Proteomes" id="UP000036947">
    <property type="component" value="Unassembled WGS sequence"/>
</dbReference>
<feature type="region of interest" description="Disordered" evidence="8">
    <location>
        <begin position="378"/>
        <end position="411"/>
    </location>
</feature>
<dbReference type="EMBL" id="LFRF01000008">
    <property type="protein sequence ID" value="KND91601.1"/>
    <property type="molecule type" value="Genomic_DNA"/>
</dbReference>
<evidence type="ECO:0000313" key="11">
    <source>
        <dbReference type="EMBL" id="KND91601.1"/>
    </source>
</evidence>
<dbReference type="Pfam" id="PF10104">
    <property type="entry name" value="Brr6_like_C_C"/>
    <property type="match status" value="1"/>
</dbReference>
<dbReference type="GO" id="GO:0031965">
    <property type="term" value="C:nuclear membrane"/>
    <property type="evidence" value="ECO:0007669"/>
    <property type="project" value="InterPro"/>
</dbReference>
<dbReference type="SMART" id="SM00906">
    <property type="entry name" value="Fungal_trans"/>
    <property type="match status" value="1"/>
</dbReference>
<evidence type="ECO:0000256" key="6">
    <source>
        <dbReference type="ARBA" id="ARBA00023163"/>
    </source>
</evidence>
<dbReference type="GO" id="GO:0000981">
    <property type="term" value="F:DNA-binding transcription factor activity, RNA polymerase II-specific"/>
    <property type="evidence" value="ECO:0007669"/>
    <property type="project" value="InterPro"/>
</dbReference>
<dbReference type="GO" id="GO:0003677">
    <property type="term" value="F:DNA binding"/>
    <property type="evidence" value="ECO:0007669"/>
    <property type="project" value="UniProtKB-KW"/>
</dbReference>
<evidence type="ECO:0000256" key="9">
    <source>
        <dbReference type="SAM" id="Phobius"/>
    </source>
</evidence>
<dbReference type="PROSITE" id="PS50048">
    <property type="entry name" value="ZN2_CY6_FUNGAL_2"/>
    <property type="match status" value="1"/>
</dbReference>
<name>A0A0L0NC13_TOLOC</name>
<evidence type="ECO:0000256" key="1">
    <source>
        <dbReference type="ARBA" id="ARBA00004123"/>
    </source>
</evidence>
<keyword evidence="9" id="KW-1133">Transmembrane helix</keyword>
<keyword evidence="3" id="KW-0862">Zinc</keyword>
<feature type="compositionally biased region" description="Polar residues" evidence="8">
    <location>
        <begin position="626"/>
        <end position="636"/>
    </location>
</feature>
<feature type="transmembrane region" description="Helical" evidence="9">
    <location>
        <begin position="358"/>
        <end position="378"/>
    </location>
</feature>
<feature type="compositionally biased region" description="Polar residues" evidence="8">
    <location>
        <begin position="70"/>
        <end position="79"/>
    </location>
</feature>
<feature type="region of interest" description="Disordered" evidence="8">
    <location>
        <begin position="835"/>
        <end position="870"/>
    </location>
</feature>
<evidence type="ECO:0000256" key="7">
    <source>
        <dbReference type="ARBA" id="ARBA00023242"/>
    </source>
</evidence>
<dbReference type="GO" id="GO:0006351">
    <property type="term" value="P:DNA-templated transcription"/>
    <property type="evidence" value="ECO:0007669"/>
    <property type="project" value="InterPro"/>
</dbReference>
<dbReference type="CDD" id="cd00067">
    <property type="entry name" value="GAL4"/>
    <property type="match status" value="1"/>
</dbReference>
<evidence type="ECO:0000256" key="4">
    <source>
        <dbReference type="ARBA" id="ARBA00023015"/>
    </source>
</evidence>
<organism evidence="11 12">
    <name type="scientific">Tolypocladium ophioglossoides (strain CBS 100239)</name>
    <name type="common">Snaketongue truffleclub</name>
    <name type="synonym">Elaphocordyceps ophioglossoides</name>
    <dbReference type="NCBI Taxonomy" id="1163406"/>
    <lineage>
        <taxon>Eukaryota</taxon>
        <taxon>Fungi</taxon>
        <taxon>Dikarya</taxon>
        <taxon>Ascomycota</taxon>
        <taxon>Pezizomycotina</taxon>
        <taxon>Sordariomycetes</taxon>
        <taxon>Hypocreomycetidae</taxon>
        <taxon>Hypocreales</taxon>
        <taxon>Ophiocordycipitaceae</taxon>
        <taxon>Tolypocladium</taxon>
    </lineage>
</organism>
<feature type="transmembrane region" description="Helical" evidence="9">
    <location>
        <begin position="252"/>
        <end position="273"/>
    </location>
</feature>
<dbReference type="PANTHER" id="PTHR31313:SF4">
    <property type="entry name" value="CONIDIAL DEVELOPMENT PROTEIN FLUFFY"/>
    <property type="match status" value="1"/>
</dbReference>
<proteinExistence type="predicted"/>
<keyword evidence="9" id="KW-0472">Membrane</keyword>
<dbReference type="OrthoDB" id="2123952at2759"/>
<feature type="compositionally biased region" description="Polar residues" evidence="8">
    <location>
        <begin position="842"/>
        <end position="863"/>
    </location>
</feature>
<feature type="compositionally biased region" description="Low complexity" evidence="8">
    <location>
        <begin position="637"/>
        <end position="673"/>
    </location>
</feature>
<evidence type="ECO:0000256" key="5">
    <source>
        <dbReference type="ARBA" id="ARBA00023125"/>
    </source>
</evidence>
<dbReference type="InterPro" id="IPR001138">
    <property type="entry name" value="Zn2Cys6_DnaBD"/>
</dbReference>
<comment type="subcellular location">
    <subcellularLocation>
        <location evidence="1">Nucleus</location>
    </subcellularLocation>
</comment>
<keyword evidence="6" id="KW-0804">Transcription</keyword>
<feature type="compositionally biased region" description="Basic and acidic residues" evidence="8">
    <location>
        <begin position="485"/>
        <end position="500"/>
    </location>
</feature>
<dbReference type="GO" id="GO:0008270">
    <property type="term" value="F:zinc ion binding"/>
    <property type="evidence" value="ECO:0007669"/>
    <property type="project" value="InterPro"/>
</dbReference>
<dbReference type="SUPFAM" id="SSF57701">
    <property type="entry name" value="Zn2/Cys6 DNA-binding domain"/>
    <property type="match status" value="1"/>
</dbReference>
<feature type="region of interest" description="Disordered" evidence="8">
    <location>
        <begin position="426"/>
        <end position="457"/>
    </location>
</feature>
<keyword evidence="12" id="KW-1185">Reference proteome</keyword>
<evidence type="ECO:0000256" key="8">
    <source>
        <dbReference type="SAM" id="MobiDB-lite"/>
    </source>
</evidence>
<protein>
    <submittedName>
        <fullName evidence="11">Nitrogen assimilation transcription factor nit-4</fullName>
    </submittedName>
</protein>
<feature type="region of interest" description="Disordered" evidence="8">
    <location>
        <begin position="185"/>
        <end position="225"/>
    </location>
</feature>
<comment type="caution">
    <text evidence="11">The sequence shown here is derived from an EMBL/GenBank/DDBJ whole genome shotgun (WGS) entry which is preliminary data.</text>
</comment>
<dbReference type="PROSITE" id="PS00463">
    <property type="entry name" value="ZN2_CY6_FUNGAL_1"/>
    <property type="match status" value="1"/>
</dbReference>
<feature type="region of interest" description="Disordered" evidence="8">
    <location>
        <begin position="589"/>
        <end position="680"/>
    </location>
</feature>
<dbReference type="GO" id="GO:0055088">
    <property type="term" value="P:lipid homeostasis"/>
    <property type="evidence" value="ECO:0007669"/>
    <property type="project" value="InterPro"/>
</dbReference>
<evidence type="ECO:0000313" key="12">
    <source>
        <dbReference type="Proteomes" id="UP000036947"/>
    </source>
</evidence>
<keyword evidence="9" id="KW-0812">Transmembrane</keyword>
<evidence type="ECO:0000259" key="10">
    <source>
        <dbReference type="PROSITE" id="PS50048"/>
    </source>
</evidence>
<dbReference type="STRING" id="1163406.A0A0L0NC13"/>
<dbReference type="SMART" id="SM00066">
    <property type="entry name" value="GAL4"/>
    <property type="match status" value="1"/>
</dbReference>
<feature type="region of interest" description="Disordered" evidence="8">
    <location>
        <begin position="783"/>
        <end position="803"/>
    </location>
</feature>
<keyword evidence="4" id="KW-0805">Transcription regulation</keyword>
<dbReference type="Pfam" id="PF04082">
    <property type="entry name" value="Fungal_trans"/>
    <property type="match status" value="1"/>
</dbReference>
<feature type="domain" description="Zn(2)-C6 fungal-type" evidence="10">
    <location>
        <begin position="688"/>
        <end position="718"/>
    </location>
</feature>
<accession>A0A0L0NC13</accession>
<evidence type="ECO:0000256" key="3">
    <source>
        <dbReference type="ARBA" id="ARBA00022833"/>
    </source>
</evidence>
<evidence type="ECO:0000256" key="2">
    <source>
        <dbReference type="ARBA" id="ARBA00022723"/>
    </source>
</evidence>
<dbReference type="InterPro" id="IPR018767">
    <property type="entry name" value="Brl1/Brr6_dom"/>
</dbReference>
<reference evidence="11 12" key="1">
    <citation type="journal article" date="2015" name="BMC Genomics">
        <title>The genome of the truffle-parasite Tolypocladium ophioglossoides and the evolution of antifungal peptaibiotics.</title>
        <authorList>
            <person name="Quandt C.A."/>
            <person name="Bushley K.E."/>
            <person name="Spatafora J.W."/>
        </authorList>
    </citation>
    <scope>NUCLEOTIDE SEQUENCE [LARGE SCALE GENOMIC DNA]</scope>
    <source>
        <strain evidence="11 12">CBS 100239</strain>
    </source>
</reference>
<dbReference type="InterPro" id="IPR051615">
    <property type="entry name" value="Transcr_Regulatory_Elem"/>
</dbReference>
<dbReference type="CDD" id="cd12148">
    <property type="entry name" value="fungal_TF_MHR"/>
    <property type="match status" value="1"/>
</dbReference>
<keyword evidence="2" id="KW-0479">Metal-binding</keyword>
<dbReference type="Gene3D" id="4.10.240.10">
    <property type="entry name" value="Zn(2)-C6 fungal-type DNA-binding domain"/>
    <property type="match status" value="1"/>
</dbReference>
<dbReference type="Pfam" id="PF00172">
    <property type="entry name" value="Zn_clus"/>
    <property type="match status" value="1"/>
</dbReference>
<sequence>MDSRSFEGPMDWEYQDRGPFDPTSPFAQAANGASRNMFGSPFKSPSRPSNPFANLATPSKSQPPPPQTSRFTPQLSSRNVAPPFRNPAFTTPRRPVDEVVLSEASGAEDSPAPTEASEYPNDTPEADHRTDANMGGAIMPLKIDKATRYGRLGFSFQKHASGKGEIRVHRDLSVGARKRKRHIYDRDVGSLGRHHHAHDSDAWDSDSDTSVPPRTSKRSQSKDEENQAMGTFELFFHFLNKYPNAPDHMQRWMQFGANLFLVSVVAYLGWSVVSTVRSDIYKANDIARQELMSKMTECQTQYTMNECAKKDRPALRVMCEEWYDCMMQNPESILRVKVTAKQVAEIINEFSEAMHLKAWGVLLAFILVCTTVNIGSLGRQSGHKPVPSPPAQTDGTAHDTARSPDITPGYMLVPVQTPRMQRRAMLDEETDTDSSPLNLKPAPTYYTPSGRRSPMAAESPAMISAWRSTPRIQATCKPVTAKCEKCEKRKESMAKDRWRDPTASAQPPRQPHAASYALQSHEFAPIPSAWRLECRDAIHAGVSSALLPALRRTWELCRPTVIPGPLAHSNRTPALCLSLCDTTEASKHGLGSSLVQTSEGQRKESRESPSTGSAGFCAPMERDDSGSQTPSGPSQASTGNTPQTTTSTSQPTQSHQSTPGQAQASGSSAAGAQNSKRRRGLGVVTPNACTECRKKRAKCDGGKPCSRCKSQMDVECVYEIPVRQSKENLRNEIESLRHRQRSSDVVFSALVRPELWEEVLRRLRGGQPIENISEWLGGTLPSGGGALPAMSQRSDRDTSTGPGSGAVAAYCGGLSGGLAPKGSGLDNVTPVAAQQPGMRSEMGQNSPWHFSAHSQAESSQSNPHPDVMSWTPDIRGPPQSRVGSWAESMQTDQTSDGLPRFRGLEQVLSPLNEPEMRPPAETWTTITGDINLVQHLLALYFCWEYPTFASLSKEHFLLDFQDGRHRYCSPILVNALLALGCRFSTQPMTRANPNDPYSSGDHFFKESQRLFYQETDHHSLTTIQALGIMSIREASCGRDSESWYYAGQSIRLAIEMGLHRIHDEGDEDELAVQSATFWGAFALDHAWSLATVSLPQCSCFPHLPPKPAIIGDIEASLWVPYTDDGEHRAGRSGAAEPTNGRRVGAPLQRSCEQPSNVRSVYKCFCELSELVHQSLYILHSPGKPLSARELLSIYTQYLNWYDRIPEVLRLGHNFTPAVLFAHMYYHFAILLLFRPLIKLRIIGSKVSPRDVCSQAADAIQGLLTSYSQLYTLQRTPSFVPYFVLTSTIMHLTISSASLQYDPSESAAEKMKSIVKTDPHVSEALKQGIADLTEMVPCHHFAEQALNILRYLDKKWNIDVDIDDSDVNLNPEEYDRLVRPYTSSLNYFAPNVGSDDFSSDWGGGGRVLPEGTPHAVEKAAESMENPLFWPFPMQGRPMLPAGKELEQAGFALL</sequence>
<gene>
    <name evidence="11" type="ORF">TOPH_03884</name>
</gene>
<dbReference type="PANTHER" id="PTHR31313">
    <property type="entry name" value="TY1 ENHANCER ACTIVATOR"/>
    <property type="match status" value="1"/>
</dbReference>
<dbReference type="SMART" id="SM01042">
    <property type="entry name" value="Brr6_like_C_C"/>
    <property type="match status" value="1"/>
</dbReference>
<dbReference type="InterPro" id="IPR036864">
    <property type="entry name" value="Zn2-C6_fun-type_DNA-bd_sf"/>
</dbReference>
<keyword evidence="5" id="KW-0238">DNA-binding</keyword>
<feature type="region of interest" description="Disordered" evidence="8">
    <location>
        <begin position="485"/>
        <end position="514"/>
    </location>
</feature>
<feature type="region of interest" description="Disordered" evidence="8">
    <location>
        <begin position="1"/>
        <end position="134"/>
    </location>
</feature>